<name>A0A9D3VCT1_9ROSI</name>
<protein>
    <submittedName>
        <fullName evidence="3">Uncharacterized protein</fullName>
    </submittedName>
</protein>
<evidence type="ECO:0000256" key="2">
    <source>
        <dbReference type="SAM" id="Phobius"/>
    </source>
</evidence>
<evidence type="ECO:0000313" key="3">
    <source>
        <dbReference type="EMBL" id="KAH1080855.1"/>
    </source>
</evidence>
<keyword evidence="2" id="KW-1133">Transmembrane helix</keyword>
<sequence>MAKTSKMEGDGGFPALWFLSSSPLVILWALLLSAPMHHELVFSTYDFIVVAKSCLLARFTVFYAILGIINIIIGSPDHQENDDTLGTEDDQDSEEDEEDNDLETRVEEFIAKVTRKWREELLAGRLFCIAPT</sequence>
<dbReference type="EMBL" id="JAIQCV010000007">
    <property type="protein sequence ID" value="KAH1080855.1"/>
    <property type="molecule type" value="Genomic_DNA"/>
</dbReference>
<dbReference type="Proteomes" id="UP000828251">
    <property type="component" value="Unassembled WGS sequence"/>
</dbReference>
<feature type="region of interest" description="Disordered" evidence="1">
    <location>
        <begin position="75"/>
        <end position="103"/>
    </location>
</feature>
<keyword evidence="2" id="KW-0472">Membrane</keyword>
<feature type="transmembrane region" description="Helical" evidence="2">
    <location>
        <begin position="15"/>
        <end position="34"/>
    </location>
</feature>
<comment type="caution">
    <text evidence="3">The sequence shown here is derived from an EMBL/GenBank/DDBJ whole genome shotgun (WGS) entry which is preliminary data.</text>
</comment>
<proteinExistence type="predicted"/>
<keyword evidence="4" id="KW-1185">Reference proteome</keyword>
<evidence type="ECO:0000256" key="1">
    <source>
        <dbReference type="SAM" id="MobiDB-lite"/>
    </source>
</evidence>
<dbReference type="OrthoDB" id="994553at2759"/>
<gene>
    <name evidence="3" type="ORF">J1N35_020616</name>
</gene>
<keyword evidence="2" id="KW-0812">Transmembrane</keyword>
<dbReference type="AlphaFoldDB" id="A0A9D3VCT1"/>
<organism evidence="3 4">
    <name type="scientific">Gossypium stocksii</name>
    <dbReference type="NCBI Taxonomy" id="47602"/>
    <lineage>
        <taxon>Eukaryota</taxon>
        <taxon>Viridiplantae</taxon>
        <taxon>Streptophyta</taxon>
        <taxon>Embryophyta</taxon>
        <taxon>Tracheophyta</taxon>
        <taxon>Spermatophyta</taxon>
        <taxon>Magnoliopsida</taxon>
        <taxon>eudicotyledons</taxon>
        <taxon>Gunneridae</taxon>
        <taxon>Pentapetalae</taxon>
        <taxon>rosids</taxon>
        <taxon>malvids</taxon>
        <taxon>Malvales</taxon>
        <taxon>Malvaceae</taxon>
        <taxon>Malvoideae</taxon>
        <taxon>Gossypium</taxon>
    </lineage>
</organism>
<evidence type="ECO:0000313" key="4">
    <source>
        <dbReference type="Proteomes" id="UP000828251"/>
    </source>
</evidence>
<feature type="compositionally biased region" description="Acidic residues" evidence="1">
    <location>
        <begin position="80"/>
        <end position="101"/>
    </location>
</feature>
<feature type="transmembrane region" description="Helical" evidence="2">
    <location>
        <begin position="55"/>
        <end position="73"/>
    </location>
</feature>
<accession>A0A9D3VCT1</accession>
<reference evidence="3 4" key="1">
    <citation type="journal article" date="2021" name="Plant Biotechnol. J.">
        <title>Multi-omics assisted identification of the key and species-specific regulatory components of drought-tolerant mechanisms in Gossypium stocksii.</title>
        <authorList>
            <person name="Yu D."/>
            <person name="Ke L."/>
            <person name="Zhang D."/>
            <person name="Wu Y."/>
            <person name="Sun Y."/>
            <person name="Mei J."/>
            <person name="Sun J."/>
            <person name="Sun Y."/>
        </authorList>
    </citation>
    <scope>NUCLEOTIDE SEQUENCE [LARGE SCALE GENOMIC DNA]</scope>
    <source>
        <strain evidence="4">cv. E1</strain>
        <tissue evidence="3">Leaf</tissue>
    </source>
</reference>